<gene>
    <name evidence="1" type="ORF">R2363_35710</name>
</gene>
<dbReference type="Proteomes" id="UP001278571">
    <property type="component" value="Unassembled WGS sequence"/>
</dbReference>
<proteinExistence type="predicted"/>
<organism evidence="1 2">
    <name type="scientific">Streptomyces roseolus</name>
    <dbReference type="NCBI Taxonomy" id="67358"/>
    <lineage>
        <taxon>Bacteria</taxon>
        <taxon>Bacillati</taxon>
        <taxon>Actinomycetota</taxon>
        <taxon>Actinomycetes</taxon>
        <taxon>Kitasatosporales</taxon>
        <taxon>Streptomycetaceae</taxon>
        <taxon>Streptomyces</taxon>
    </lineage>
</organism>
<evidence type="ECO:0000313" key="2">
    <source>
        <dbReference type="Proteomes" id="UP001278571"/>
    </source>
</evidence>
<evidence type="ECO:0000313" key="1">
    <source>
        <dbReference type="EMBL" id="MDX2297512.1"/>
    </source>
</evidence>
<protein>
    <submittedName>
        <fullName evidence="1">Uncharacterized protein</fullName>
    </submittedName>
</protein>
<name>A0ABU4KJN0_9ACTN</name>
<dbReference type="RefSeq" id="WP_319013632.1">
    <property type="nucleotide sequence ID" value="NZ_JAWJZF010000517.1"/>
</dbReference>
<dbReference type="EMBL" id="JAWJZF010000517">
    <property type="protein sequence ID" value="MDX2297512.1"/>
    <property type="molecule type" value="Genomic_DNA"/>
</dbReference>
<reference evidence="1 2" key="1">
    <citation type="submission" date="2023-10" db="EMBL/GenBank/DDBJ databases">
        <authorList>
            <person name="Wang X.X."/>
        </authorList>
    </citation>
    <scope>NUCLEOTIDE SEQUENCE [LARGE SCALE GENOMIC DNA]</scope>
    <source>
        <strain evidence="1 2">NBRC 12816</strain>
    </source>
</reference>
<keyword evidence="2" id="KW-1185">Reference proteome</keyword>
<comment type="caution">
    <text evidence="1">The sequence shown here is derived from an EMBL/GenBank/DDBJ whole genome shotgun (WGS) entry which is preliminary data.</text>
</comment>
<sequence length="49" mass="5356">MVPDAEADRCASGKTSQFRARSLDEAVELAKQESAEYAREDGLDIIVGR</sequence>
<accession>A0ABU4KJN0</accession>